<dbReference type="GeneID" id="8627443"/>
<dbReference type="PIRSF" id="PIRSF003113">
    <property type="entry name" value="BolA"/>
    <property type="match status" value="1"/>
</dbReference>
<dbReference type="Proteomes" id="UP000002195">
    <property type="component" value="Unassembled WGS sequence"/>
</dbReference>
<evidence type="ECO:0000256" key="1">
    <source>
        <dbReference type="RuleBase" id="RU003860"/>
    </source>
</evidence>
<dbReference type="GO" id="GO:0005634">
    <property type="term" value="C:nucleus"/>
    <property type="evidence" value="ECO:0000318"/>
    <property type="project" value="GO_Central"/>
</dbReference>
<dbReference type="GO" id="GO:0051604">
    <property type="term" value="P:protein maturation"/>
    <property type="evidence" value="ECO:0007669"/>
    <property type="project" value="InterPro"/>
</dbReference>
<dbReference type="RefSeq" id="XP_635922.1">
    <property type="nucleotide sequence ID" value="XM_630830.1"/>
</dbReference>
<evidence type="ECO:0000313" key="3">
    <source>
        <dbReference type="Proteomes" id="UP000002195"/>
    </source>
</evidence>
<protein>
    <submittedName>
        <fullName evidence="2">BolA family protein</fullName>
    </submittedName>
</protein>
<dbReference type="OMA" id="PRHKLYK"/>
<dbReference type="FunCoup" id="Q54GP0">
    <property type="interactions" value="105"/>
</dbReference>
<dbReference type="HOGENOM" id="CLU_109462_4_0_1"/>
<dbReference type="Gene3D" id="3.30.300.90">
    <property type="entry name" value="BolA-like"/>
    <property type="match status" value="1"/>
</dbReference>
<dbReference type="GO" id="GO:0006879">
    <property type="term" value="P:intracellular iron ion homeostasis"/>
    <property type="evidence" value="ECO:0000318"/>
    <property type="project" value="GO_Central"/>
</dbReference>
<reference evidence="2 3" key="1">
    <citation type="journal article" date="2005" name="Nature">
        <title>The genome of the social amoeba Dictyostelium discoideum.</title>
        <authorList>
            <consortium name="The Dictyostelium discoideum Sequencing Consortium"/>
            <person name="Eichinger L."/>
            <person name="Pachebat J.A."/>
            <person name="Glockner G."/>
            <person name="Rajandream M.A."/>
            <person name="Sucgang R."/>
            <person name="Berriman M."/>
            <person name="Song J."/>
            <person name="Olsen R."/>
            <person name="Szafranski K."/>
            <person name="Xu Q."/>
            <person name="Tunggal B."/>
            <person name="Kummerfeld S."/>
            <person name="Madera M."/>
            <person name="Konfortov B.A."/>
            <person name="Rivero F."/>
            <person name="Bankier A.T."/>
            <person name="Lehmann R."/>
            <person name="Hamlin N."/>
            <person name="Davies R."/>
            <person name="Gaudet P."/>
            <person name="Fey P."/>
            <person name="Pilcher K."/>
            <person name="Chen G."/>
            <person name="Saunders D."/>
            <person name="Sodergren E."/>
            <person name="Davis P."/>
            <person name="Kerhornou A."/>
            <person name="Nie X."/>
            <person name="Hall N."/>
            <person name="Anjard C."/>
            <person name="Hemphill L."/>
            <person name="Bason N."/>
            <person name="Farbrother P."/>
            <person name="Desany B."/>
            <person name="Just E."/>
            <person name="Morio T."/>
            <person name="Rost R."/>
            <person name="Churcher C."/>
            <person name="Cooper J."/>
            <person name="Haydock S."/>
            <person name="van Driessche N."/>
            <person name="Cronin A."/>
            <person name="Goodhead I."/>
            <person name="Muzny D."/>
            <person name="Mourier T."/>
            <person name="Pain A."/>
            <person name="Lu M."/>
            <person name="Harper D."/>
            <person name="Lindsay R."/>
            <person name="Hauser H."/>
            <person name="James K."/>
            <person name="Quiles M."/>
            <person name="Madan Babu M."/>
            <person name="Saito T."/>
            <person name="Buchrieser C."/>
            <person name="Wardroper A."/>
            <person name="Felder M."/>
            <person name="Thangavelu M."/>
            <person name="Johnson D."/>
            <person name="Knights A."/>
            <person name="Loulseged H."/>
            <person name="Mungall K."/>
            <person name="Oliver K."/>
            <person name="Price C."/>
            <person name="Quail M.A."/>
            <person name="Urushihara H."/>
            <person name="Hernandez J."/>
            <person name="Rabbinowitsch E."/>
            <person name="Steffen D."/>
            <person name="Sanders M."/>
            <person name="Ma J."/>
            <person name="Kohara Y."/>
            <person name="Sharp S."/>
            <person name="Simmonds M."/>
            <person name="Spiegler S."/>
            <person name="Tivey A."/>
            <person name="Sugano S."/>
            <person name="White B."/>
            <person name="Walker D."/>
            <person name="Woodward J."/>
            <person name="Winckler T."/>
            <person name="Tanaka Y."/>
            <person name="Shaulsky G."/>
            <person name="Schleicher M."/>
            <person name="Weinstock G."/>
            <person name="Rosenthal A."/>
            <person name="Cox E.C."/>
            <person name="Chisholm R.L."/>
            <person name="Gibbs R."/>
            <person name="Loomis W.F."/>
            <person name="Platzer M."/>
            <person name="Kay R.R."/>
            <person name="Williams J."/>
            <person name="Dear P.H."/>
            <person name="Noegel A.A."/>
            <person name="Barrell B."/>
            <person name="Kuspa A."/>
        </authorList>
    </citation>
    <scope>NUCLEOTIDE SEQUENCE [LARGE SCALE GENOMIC DNA]</scope>
    <source>
        <strain evidence="2 3">AX4</strain>
    </source>
</reference>
<keyword evidence="3" id="KW-1185">Reference proteome</keyword>
<dbReference type="PANTHER" id="PTHR12735">
    <property type="entry name" value="BOLA-LIKE PROTEIN-RELATED"/>
    <property type="match status" value="1"/>
</dbReference>
<dbReference type="GO" id="GO:0005829">
    <property type="term" value="C:cytosol"/>
    <property type="evidence" value="ECO:0000318"/>
    <property type="project" value="GO_Central"/>
</dbReference>
<dbReference type="GO" id="GO:0051537">
    <property type="term" value="F:2 iron, 2 sulfur cluster binding"/>
    <property type="evidence" value="ECO:0007669"/>
    <property type="project" value="InterPro"/>
</dbReference>
<dbReference type="VEuPathDB" id="AmoebaDB:DDB_G0290027"/>
<dbReference type="PhylomeDB" id="Q54GP0"/>
<dbReference type="eggNOG" id="KOG3348">
    <property type="taxonomic scope" value="Eukaryota"/>
</dbReference>
<dbReference type="InterPro" id="IPR036065">
    <property type="entry name" value="BolA-like_sf"/>
</dbReference>
<dbReference type="KEGG" id="ddi:DDB_G0290027"/>
<dbReference type="PANTHER" id="PTHR12735:SF27">
    <property type="entry name" value="BOLA-LIKE PROTEIN 2"/>
    <property type="match status" value="1"/>
</dbReference>
<evidence type="ECO:0000313" key="2">
    <source>
        <dbReference type="EMBL" id="EAL62419.1"/>
    </source>
</evidence>
<sequence length="87" mass="9905">MVSVEDIEKRLKLKFSSEDDKIKIIDESGGCGAKFLVAIGSSQFDGVSLLERHRIVNELLKEEISQIHAITLKTWTLKQYEEKINTI</sequence>
<dbReference type="STRING" id="44689.Q54GP0"/>
<proteinExistence type="inferred from homology"/>
<dbReference type="EMBL" id="AAFI02000151">
    <property type="protein sequence ID" value="EAL62419.1"/>
    <property type="molecule type" value="Genomic_DNA"/>
</dbReference>
<dbReference type="InterPro" id="IPR002634">
    <property type="entry name" value="BolA"/>
</dbReference>
<gene>
    <name evidence="2" type="ORF">DDB_G0290027</name>
</gene>
<comment type="caution">
    <text evidence="2">The sequence shown here is derived from an EMBL/GenBank/DDBJ whole genome shotgun (WGS) entry which is preliminary data.</text>
</comment>
<dbReference type="PaxDb" id="44689-DDB0266824"/>
<dbReference type="GO" id="GO:0051536">
    <property type="term" value="F:iron-sulfur cluster binding"/>
    <property type="evidence" value="ECO:0000318"/>
    <property type="project" value="GO_Central"/>
</dbReference>
<name>Q54GP0_DICDI</name>
<dbReference type="SMR" id="Q54GP0"/>
<dbReference type="SUPFAM" id="SSF82657">
    <property type="entry name" value="BolA-like"/>
    <property type="match status" value="1"/>
</dbReference>
<dbReference type="InParanoid" id="Q54GP0"/>
<dbReference type="Pfam" id="PF01722">
    <property type="entry name" value="BolA"/>
    <property type="match status" value="1"/>
</dbReference>
<accession>Q54GP0</accession>
<dbReference type="dictyBase" id="DDB_G0290027"/>
<comment type="similarity">
    <text evidence="1">Belongs to the BolA/IbaG family.</text>
</comment>
<dbReference type="AlphaFoldDB" id="Q54GP0"/>
<organism evidence="2 3">
    <name type="scientific">Dictyostelium discoideum</name>
    <name type="common">Social amoeba</name>
    <dbReference type="NCBI Taxonomy" id="44689"/>
    <lineage>
        <taxon>Eukaryota</taxon>
        <taxon>Amoebozoa</taxon>
        <taxon>Evosea</taxon>
        <taxon>Eumycetozoa</taxon>
        <taxon>Dictyostelia</taxon>
        <taxon>Dictyosteliales</taxon>
        <taxon>Dictyosteliaceae</taxon>
        <taxon>Dictyostelium</taxon>
    </lineage>
</organism>
<dbReference type="InterPro" id="IPR045115">
    <property type="entry name" value="BOL2"/>
</dbReference>